<sequence length="41" mass="4199">MRCASGPSTADHESGGVPAKALLKLELELAPLAPEVTHVMA</sequence>
<dbReference type="Proteomes" id="UP001614394">
    <property type="component" value="Unassembled WGS sequence"/>
</dbReference>
<gene>
    <name evidence="1" type="ORF">ACIGXA_10595</name>
</gene>
<evidence type="ECO:0000313" key="1">
    <source>
        <dbReference type="EMBL" id="MFI9100967.1"/>
    </source>
</evidence>
<protein>
    <submittedName>
        <fullName evidence="1">Uncharacterized protein</fullName>
    </submittedName>
</protein>
<accession>A0ABW8C575</accession>
<comment type="caution">
    <text evidence="1">The sequence shown here is derived from an EMBL/GenBank/DDBJ whole genome shotgun (WGS) entry which is preliminary data.</text>
</comment>
<evidence type="ECO:0000313" key="2">
    <source>
        <dbReference type="Proteomes" id="UP001614394"/>
    </source>
</evidence>
<proteinExistence type="predicted"/>
<reference evidence="1 2" key="1">
    <citation type="submission" date="2024-10" db="EMBL/GenBank/DDBJ databases">
        <title>The Natural Products Discovery Center: Release of the First 8490 Sequenced Strains for Exploring Actinobacteria Biosynthetic Diversity.</title>
        <authorList>
            <person name="Kalkreuter E."/>
            <person name="Kautsar S.A."/>
            <person name="Yang D."/>
            <person name="Bader C.D."/>
            <person name="Teijaro C.N."/>
            <person name="Fluegel L."/>
            <person name="Davis C.M."/>
            <person name="Simpson J.R."/>
            <person name="Lauterbach L."/>
            <person name="Steele A.D."/>
            <person name="Gui C."/>
            <person name="Meng S."/>
            <person name="Li G."/>
            <person name="Viehrig K."/>
            <person name="Ye F."/>
            <person name="Su P."/>
            <person name="Kiefer A.F."/>
            <person name="Nichols A."/>
            <person name="Cepeda A.J."/>
            <person name="Yan W."/>
            <person name="Fan B."/>
            <person name="Jiang Y."/>
            <person name="Adhikari A."/>
            <person name="Zheng C.-J."/>
            <person name="Schuster L."/>
            <person name="Cowan T.M."/>
            <person name="Smanski M.J."/>
            <person name="Chevrette M.G."/>
            <person name="De Carvalho L.P.S."/>
            <person name="Shen B."/>
        </authorList>
    </citation>
    <scope>NUCLEOTIDE SEQUENCE [LARGE SCALE GENOMIC DNA]</scope>
    <source>
        <strain evidence="1 2">NPDC053399</strain>
    </source>
</reference>
<dbReference type="EMBL" id="JBITYG010000002">
    <property type="protein sequence ID" value="MFI9100967.1"/>
    <property type="molecule type" value="Genomic_DNA"/>
</dbReference>
<name>A0ABW8C575_9ACTN</name>
<organism evidence="1 2">
    <name type="scientific">Streptomyces fildesensis</name>
    <dbReference type="NCBI Taxonomy" id="375757"/>
    <lineage>
        <taxon>Bacteria</taxon>
        <taxon>Bacillati</taxon>
        <taxon>Actinomycetota</taxon>
        <taxon>Actinomycetes</taxon>
        <taxon>Kitasatosporales</taxon>
        <taxon>Streptomycetaceae</taxon>
        <taxon>Streptomyces</taxon>
    </lineage>
</organism>
<dbReference type="RefSeq" id="WP_399646826.1">
    <property type="nucleotide sequence ID" value="NZ_JBITYG010000002.1"/>
</dbReference>
<keyword evidence="2" id="KW-1185">Reference proteome</keyword>